<protein>
    <submittedName>
        <fullName evidence="8">MFS transporter</fullName>
    </submittedName>
    <submittedName>
        <fullName evidence="9">Sugar phosphate permease</fullName>
    </submittedName>
</protein>
<feature type="transmembrane region" description="Helical" evidence="6">
    <location>
        <begin position="128"/>
        <end position="148"/>
    </location>
</feature>
<dbReference type="GO" id="GO:0005886">
    <property type="term" value="C:plasma membrane"/>
    <property type="evidence" value="ECO:0007669"/>
    <property type="project" value="UniProtKB-SubCell"/>
</dbReference>
<dbReference type="InterPro" id="IPR011701">
    <property type="entry name" value="MFS"/>
</dbReference>
<dbReference type="RefSeq" id="WP_046135270.1">
    <property type="nucleotide sequence ID" value="NZ_LAJF01000076.1"/>
</dbReference>
<feature type="transmembrane region" description="Helical" evidence="6">
    <location>
        <begin position="38"/>
        <end position="57"/>
    </location>
</feature>
<evidence type="ECO:0000256" key="1">
    <source>
        <dbReference type="ARBA" id="ARBA00004651"/>
    </source>
</evidence>
<feature type="domain" description="Major facilitator superfamily (MFS) profile" evidence="7">
    <location>
        <begin position="3"/>
        <end position="391"/>
    </location>
</feature>
<comment type="subcellular location">
    <subcellularLocation>
        <location evidence="1">Cell membrane</location>
        <topology evidence="1">Multi-pass membrane protein</topology>
    </subcellularLocation>
</comment>
<dbReference type="OrthoDB" id="272777at2"/>
<evidence type="ECO:0000256" key="6">
    <source>
        <dbReference type="SAM" id="Phobius"/>
    </source>
</evidence>
<evidence type="ECO:0000256" key="2">
    <source>
        <dbReference type="ARBA" id="ARBA00022475"/>
    </source>
</evidence>
<evidence type="ECO:0000313" key="9">
    <source>
        <dbReference type="EMBL" id="SHF61899.1"/>
    </source>
</evidence>
<evidence type="ECO:0000313" key="8">
    <source>
        <dbReference type="EMBL" id="KKB84388.1"/>
    </source>
</evidence>
<keyword evidence="10" id="KW-1185">Reference proteome</keyword>
<dbReference type="Gene3D" id="1.20.1250.20">
    <property type="entry name" value="MFS general substrate transporter like domains"/>
    <property type="match status" value="2"/>
</dbReference>
<keyword evidence="5 6" id="KW-0472">Membrane</keyword>
<dbReference type="GO" id="GO:0022857">
    <property type="term" value="F:transmembrane transporter activity"/>
    <property type="evidence" value="ECO:0007669"/>
    <property type="project" value="InterPro"/>
</dbReference>
<dbReference type="EMBL" id="FQVC01000010">
    <property type="protein sequence ID" value="SHF61899.1"/>
    <property type="molecule type" value="Genomic_DNA"/>
</dbReference>
<dbReference type="PANTHER" id="PTHR43124">
    <property type="entry name" value="PURINE EFFLUX PUMP PBUE"/>
    <property type="match status" value="1"/>
</dbReference>
<dbReference type="AlphaFoldDB" id="A0A0F5LPY3"/>
<reference evidence="9 11" key="2">
    <citation type="submission" date="2016-11" db="EMBL/GenBank/DDBJ databases">
        <authorList>
            <person name="Jaros S."/>
            <person name="Januszkiewicz K."/>
            <person name="Wedrychowicz H."/>
        </authorList>
    </citation>
    <scope>NUCLEOTIDE SEQUENCE [LARGE SCALE GENOMIC DNA]</scope>
    <source>
        <strain evidence="9 11">DSM 17137</strain>
    </source>
</reference>
<feature type="transmembrane region" description="Helical" evidence="6">
    <location>
        <begin position="94"/>
        <end position="116"/>
    </location>
</feature>
<evidence type="ECO:0000259" key="7">
    <source>
        <dbReference type="PROSITE" id="PS50850"/>
    </source>
</evidence>
<organism evidence="8 10">
    <name type="scientific">Devosia limi DSM 17137</name>
    <dbReference type="NCBI Taxonomy" id="1121477"/>
    <lineage>
        <taxon>Bacteria</taxon>
        <taxon>Pseudomonadati</taxon>
        <taxon>Pseudomonadota</taxon>
        <taxon>Alphaproteobacteria</taxon>
        <taxon>Hyphomicrobiales</taxon>
        <taxon>Devosiaceae</taxon>
        <taxon>Devosia</taxon>
    </lineage>
</organism>
<keyword evidence="4 6" id="KW-1133">Transmembrane helix</keyword>
<keyword evidence="2" id="KW-1003">Cell membrane</keyword>
<sequence length="419" mass="43936">MIGVAAMAIAYVLSQFFRSFMAVLTPDLVADLGASTAELSLASGAWFASFAVMQFVVGISLDRYGPRRTAAFMFGVLGGGGAFLFAAASGPWMIIAAMALIGAGCAPVLMAGMFIFARSFPPARLAMLTSWFIAFGSAGNVAGTTPLAMAAEGFGWRAVLVVIGMLAVLTAVALLVLVRDPARADPGPGQGSAFAGYLDVLRNRKLWPIFPLVGLHYAAMIGILGLWAGPYLSEVYGADSLAIGQTTLFMALAAIAGSFIYGPLDTLFGTRKWVAVLGNIGSVLALTWLALFPAQGMTQALIAFMLVALLGANFALIMAHARAFVPVHLTGRGITLLNFFSIGAVGLMQFLTGIVVTAVNVPGNPEAAYAALFACYAIGLAVAVLIYLRAEDAPPEVLRRSRNEVLIERQTIKSMDPNH</sequence>
<dbReference type="EMBL" id="LAJF01000076">
    <property type="protein sequence ID" value="KKB84388.1"/>
    <property type="molecule type" value="Genomic_DNA"/>
</dbReference>
<accession>A0A0F5LPY3</accession>
<feature type="transmembrane region" description="Helical" evidence="6">
    <location>
        <begin position="273"/>
        <end position="294"/>
    </location>
</feature>
<evidence type="ECO:0000313" key="10">
    <source>
        <dbReference type="Proteomes" id="UP000033608"/>
    </source>
</evidence>
<evidence type="ECO:0000256" key="3">
    <source>
        <dbReference type="ARBA" id="ARBA00022692"/>
    </source>
</evidence>
<feature type="transmembrane region" description="Helical" evidence="6">
    <location>
        <begin position="154"/>
        <end position="178"/>
    </location>
</feature>
<feature type="transmembrane region" description="Helical" evidence="6">
    <location>
        <begin position="69"/>
        <end position="88"/>
    </location>
</feature>
<dbReference type="Pfam" id="PF07690">
    <property type="entry name" value="MFS_1"/>
    <property type="match status" value="1"/>
</dbReference>
<feature type="transmembrane region" description="Helical" evidence="6">
    <location>
        <begin position="206"/>
        <end position="229"/>
    </location>
</feature>
<feature type="transmembrane region" description="Helical" evidence="6">
    <location>
        <begin position="337"/>
        <end position="361"/>
    </location>
</feature>
<feature type="transmembrane region" description="Helical" evidence="6">
    <location>
        <begin position="300"/>
        <end position="325"/>
    </location>
</feature>
<dbReference type="PROSITE" id="PS50850">
    <property type="entry name" value="MFS"/>
    <property type="match status" value="1"/>
</dbReference>
<evidence type="ECO:0000256" key="4">
    <source>
        <dbReference type="ARBA" id="ARBA00022989"/>
    </source>
</evidence>
<proteinExistence type="predicted"/>
<dbReference type="PANTHER" id="PTHR43124:SF3">
    <property type="entry name" value="CHLORAMPHENICOL EFFLUX PUMP RV0191"/>
    <property type="match status" value="1"/>
</dbReference>
<dbReference type="STRING" id="1121477.SAMN02745223_03132"/>
<dbReference type="InterPro" id="IPR036259">
    <property type="entry name" value="MFS_trans_sf"/>
</dbReference>
<dbReference type="Proteomes" id="UP000184533">
    <property type="component" value="Unassembled WGS sequence"/>
</dbReference>
<dbReference type="InterPro" id="IPR020846">
    <property type="entry name" value="MFS_dom"/>
</dbReference>
<reference evidence="8 10" key="1">
    <citation type="submission" date="2015-03" db="EMBL/GenBank/DDBJ databases">
        <authorList>
            <person name="Hassan Y.I."/>
            <person name="Lepp D."/>
            <person name="Zhou T."/>
        </authorList>
    </citation>
    <scope>NUCLEOTIDE SEQUENCE [LARGE SCALE GENOMIC DNA]</scope>
    <source>
        <strain evidence="8 10">DSM 17137</strain>
    </source>
</reference>
<name>A0A0F5LPY3_9HYPH</name>
<feature type="transmembrane region" description="Helical" evidence="6">
    <location>
        <begin position="241"/>
        <end position="261"/>
    </location>
</feature>
<dbReference type="PATRIC" id="fig|1121477.3.peg.3234"/>
<gene>
    <name evidence="9" type="ORF">SAMN02745223_03132</name>
    <name evidence="8" type="ORF">VW29_10520</name>
</gene>
<dbReference type="SUPFAM" id="SSF103473">
    <property type="entry name" value="MFS general substrate transporter"/>
    <property type="match status" value="1"/>
</dbReference>
<dbReference type="InterPro" id="IPR050189">
    <property type="entry name" value="MFS_Efflux_Transporters"/>
</dbReference>
<keyword evidence="3 6" id="KW-0812">Transmembrane</keyword>
<dbReference type="Proteomes" id="UP000033608">
    <property type="component" value="Unassembled WGS sequence"/>
</dbReference>
<evidence type="ECO:0000256" key="5">
    <source>
        <dbReference type="ARBA" id="ARBA00023136"/>
    </source>
</evidence>
<evidence type="ECO:0000313" key="11">
    <source>
        <dbReference type="Proteomes" id="UP000184533"/>
    </source>
</evidence>
<feature type="transmembrane region" description="Helical" evidence="6">
    <location>
        <begin position="367"/>
        <end position="390"/>
    </location>
</feature>